<dbReference type="EC" id="1.4.3.-" evidence="4"/>
<feature type="binding site" evidence="3">
    <location>
        <position position="286"/>
    </location>
    <ligand>
        <name>FAD</name>
        <dbReference type="ChEBI" id="CHEBI:57692"/>
    </ligand>
</feature>
<dbReference type="InterPro" id="IPR002937">
    <property type="entry name" value="Amino_oxidase"/>
</dbReference>
<dbReference type="InterPro" id="IPR036188">
    <property type="entry name" value="FAD/NAD-bd_sf"/>
</dbReference>
<organism evidence="7 8">
    <name type="scientific">Cyclocybe aegerita</name>
    <name type="common">Black poplar mushroom</name>
    <name type="synonym">Agrocybe aegerita</name>
    <dbReference type="NCBI Taxonomy" id="1973307"/>
    <lineage>
        <taxon>Eukaryota</taxon>
        <taxon>Fungi</taxon>
        <taxon>Dikarya</taxon>
        <taxon>Basidiomycota</taxon>
        <taxon>Agaricomycotina</taxon>
        <taxon>Agaricomycetes</taxon>
        <taxon>Agaricomycetidae</taxon>
        <taxon>Agaricales</taxon>
        <taxon>Agaricineae</taxon>
        <taxon>Bolbitiaceae</taxon>
        <taxon>Cyclocybe</taxon>
    </lineage>
</organism>
<comment type="similarity">
    <text evidence="4">Belongs to the flavin monoamine oxidase family.</text>
</comment>
<dbReference type="GO" id="GO:0016491">
    <property type="term" value="F:oxidoreductase activity"/>
    <property type="evidence" value="ECO:0007669"/>
    <property type="project" value="UniProtKB-KW"/>
</dbReference>
<dbReference type="OrthoDB" id="5046242at2759"/>
<sequence>MLFFFPRACLVFPALQVILPLLLPPLPTSAIPAEFDVTLNSRVPISHPAPTVPIKKAKVLILGGGLTGIIAARTLHQAGITDFIIVEARTELGGRMQSVPFGRSPFPRVQVEQGPNWIQGTQTPGGNANPIFELAKKHGLKSRFNDWFESLSTYNASGPADFLDVFGQSEDDYERLTVLAGTRVDKGLVDTSARTGYSLGGAKPATPHARASEYYQFDWEYAQTPDQSSLIASSWGNNYTYDVTSGGFSDDNQMSIDQRGFKTIAQTEATEFLAPSGRQVWLGATVRTVKHSREGVQVVLADGRELSADYALCTFSLGVLQHDDVIFEPKLPDFKQEAIQSMVMATYTKIFLQFPHKFWFDTEMAIYADEQRGRYTVWQSLDHSGFLPGSGIIFVTVTGDFAIRIETLSNAQVQEEVLSVLRAMFPSVLVPEPTDFYFPRWHANPLFRGSYSNWPPSFASQHLDNLRANIGRLYFAGEATSRKYFGASLRFGGLVCIVEVT</sequence>
<evidence type="ECO:0000256" key="3">
    <source>
        <dbReference type="PIRSR" id="PIRSR601613-1"/>
    </source>
</evidence>
<evidence type="ECO:0000313" key="8">
    <source>
        <dbReference type="Proteomes" id="UP000467700"/>
    </source>
</evidence>
<dbReference type="AlphaFoldDB" id="A0A8S0W4V7"/>
<protein>
    <recommendedName>
        <fullName evidence="4">Amine oxidase</fullName>
        <ecNumber evidence="4">1.4.3.-</ecNumber>
    </recommendedName>
</protein>
<dbReference type="EMBL" id="CACVBS010000036">
    <property type="protein sequence ID" value="CAA7262584.1"/>
    <property type="molecule type" value="Genomic_DNA"/>
</dbReference>
<evidence type="ECO:0000256" key="5">
    <source>
        <dbReference type="SAM" id="SignalP"/>
    </source>
</evidence>
<name>A0A8S0W4V7_CYCAE</name>
<dbReference type="SUPFAM" id="SSF54373">
    <property type="entry name" value="FAD-linked reductases, C-terminal domain"/>
    <property type="match status" value="1"/>
</dbReference>
<gene>
    <name evidence="7" type="ORF">AAE3_LOCUS4682</name>
</gene>
<evidence type="ECO:0000256" key="4">
    <source>
        <dbReference type="RuleBase" id="RU362067"/>
    </source>
</evidence>
<evidence type="ECO:0000256" key="1">
    <source>
        <dbReference type="ARBA" id="ARBA00001974"/>
    </source>
</evidence>
<comment type="cofactor">
    <cofactor evidence="1 4">
        <name>FAD</name>
        <dbReference type="ChEBI" id="CHEBI:57692"/>
    </cofactor>
</comment>
<feature type="binding site" evidence="3">
    <location>
        <position position="67"/>
    </location>
    <ligand>
        <name>FAD</name>
        <dbReference type="ChEBI" id="CHEBI:57692"/>
    </ligand>
</feature>
<feature type="signal peptide" evidence="5">
    <location>
        <begin position="1"/>
        <end position="30"/>
    </location>
</feature>
<reference evidence="7 8" key="1">
    <citation type="submission" date="2020-01" db="EMBL/GenBank/DDBJ databases">
        <authorList>
            <person name="Gupta K D."/>
        </authorList>
    </citation>
    <scope>NUCLEOTIDE SEQUENCE [LARGE SCALE GENOMIC DNA]</scope>
</reference>
<keyword evidence="2 4" id="KW-0560">Oxidoreductase</keyword>
<dbReference type="SUPFAM" id="SSF51905">
    <property type="entry name" value="FAD/NAD(P)-binding domain"/>
    <property type="match status" value="1"/>
</dbReference>
<dbReference type="PANTHER" id="PTHR10742:SF313">
    <property type="entry name" value="AMINE OXIDASE"/>
    <property type="match status" value="1"/>
</dbReference>
<feature type="binding site" evidence="3">
    <location>
        <begin position="87"/>
        <end position="88"/>
    </location>
    <ligand>
        <name>FAD</name>
        <dbReference type="ChEBI" id="CHEBI:57692"/>
    </ligand>
</feature>
<feature type="chain" id="PRO_5035771988" description="Amine oxidase" evidence="5">
    <location>
        <begin position="31"/>
        <end position="501"/>
    </location>
</feature>
<feature type="domain" description="Amine oxidase" evidence="6">
    <location>
        <begin position="66"/>
        <end position="487"/>
    </location>
</feature>
<dbReference type="InterPro" id="IPR001613">
    <property type="entry name" value="Flavin_amine_oxidase"/>
</dbReference>
<dbReference type="PANTHER" id="PTHR10742">
    <property type="entry name" value="FLAVIN MONOAMINE OXIDASE"/>
    <property type="match status" value="1"/>
</dbReference>
<dbReference type="Gene3D" id="3.90.660.10">
    <property type="match status" value="1"/>
</dbReference>
<keyword evidence="4" id="KW-0285">Flavoprotein</keyword>
<dbReference type="GO" id="GO:0006598">
    <property type="term" value="P:polyamine catabolic process"/>
    <property type="evidence" value="ECO:0007669"/>
    <property type="project" value="TreeGrafter"/>
</dbReference>
<proteinExistence type="inferred from homology"/>
<evidence type="ECO:0000313" key="7">
    <source>
        <dbReference type="EMBL" id="CAA7262584.1"/>
    </source>
</evidence>
<keyword evidence="5" id="KW-0732">Signal</keyword>
<dbReference type="PRINTS" id="PR00757">
    <property type="entry name" value="AMINEOXDASEF"/>
</dbReference>
<comment type="caution">
    <text evidence="7">The sequence shown here is derived from an EMBL/GenBank/DDBJ whole genome shotgun (WGS) entry which is preliminary data.</text>
</comment>
<dbReference type="Gene3D" id="3.50.50.60">
    <property type="entry name" value="FAD/NAD(P)-binding domain"/>
    <property type="match status" value="1"/>
</dbReference>
<dbReference type="InterPro" id="IPR050281">
    <property type="entry name" value="Flavin_monoamine_oxidase"/>
</dbReference>
<dbReference type="Pfam" id="PF01593">
    <property type="entry name" value="Amino_oxidase"/>
    <property type="match status" value="1"/>
</dbReference>
<evidence type="ECO:0000256" key="2">
    <source>
        <dbReference type="ARBA" id="ARBA00023002"/>
    </source>
</evidence>
<dbReference type="Proteomes" id="UP000467700">
    <property type="component" value="Unassembled WGS sequence"/>
</dbReference>
<keyword evidence="8" id="KW-1185">Reference proteome</keyword>
<keyword evidence="4" id="KW-0274">FAD</keyword>
<accession>A0A8S0W4V7</accession>
<evidence type="ECO:0000259" key="6">
    <source>
        <dbReference type="Pfam" id="PF01593"/>
    </source>
</evidence>